<dbReference type="STRING" id="95300.SAMN05216558_1963"/>
<sequence length="159" mass="16132">MILMSFALAFIAGIAIAVQAAVNSQLAGAMSGNTMAAAFYSFLTGMLVLGVIAFFRGGLADSLSVVPSQPGWRLVGGILGAGAIFCTVWLAPRIGLANLLVLVIAGQLLSSLAIDHFGLLGAVLRPAAAVKIAGACVVLLGVSVTLFGERMIAVLARSF</sequence>
<dbReference type="PANTHER" id="PTHR34821">
    <property type="entry name" value="INNER MEMBRANE PROTEIN YDCZ"/>
    <property type="match status" value="1"/>
</dbReference>
<dbReference type="PANTHER" id="PTHR34821:SF2">
    <property type="entry name" value="INNER MEMBRANE PROTEIN YDCZ"/>
    <property type="match status" value="1"/>
</dbReference>
<evidence type="ECO:0000313" key="4">
    <source>
        <dbReference type="Proteomes" id="UP000295254"/>
    </source>
</evidence>
<protein>
    <submittedName>
        <fullName evidence="3">DMT family transporter</fullName>
    </submittedName>
</protein>
<proteinExistence type="predicted"/>
<reference evidence="4" key="1">
    <citation type="journal article" date="2019" name="bioRxiv">
        <title>Bacterially produced spermidine induces plant systemic susceptibility to pathogens.</title>
        <authorList>
            <person name="Melnyk R.A."/>
            <person name="Beskrovnaya P.A."/>
            <person name="Liu Z."/>
            <person name="Song Y."/>
            <person name="Haney C.H."/>
        </authorList>
    </citation>
    <scope>NUCLEOTIDE SEQUENCE [LARGE SCALE GENOMIC DNA]</scope>
    <source>
        <strain evidence="4">Dha-51</strain>
    </source>
</reference>
<feature type="transmembrane region" description="Helical" evidence="1">
    <location>
        <begin position="97"/>
        <end position="120"/>
    </location>
</feature>
<keyword evidence="1" id="KW-1133">Transmembrane helix</keyword>
<feature type="transmembrane region" description="Helical" evidence="1">
    <location>
        <begin position="132"/>
        <end position="156"/>
    </location>
</feature>
<dbReference type="OrthoDB" id="7864805at2"/>
<evidence type="ECO:0000313" key="3">
    <source>
        <dbReference type="EMBL" id="TDB61544.1"/>
    </source>
</evidence>
<accession>A0A1H2NCD4</accession>
<dbReference type="GO" id="GO:0005886">
    <property type="term" value="C:plasma membrane"/>
    <property type="evidence" value="ECO:0007669"/>
    <property type="project" value="TreeGrafter"/>
</dbReference>
<dbReference type="EMBL" id="RRZK01000020">
    <property type="protein sequence ID" value="TDB61544.1"/>
    <property type="molecule type" value="Genomic_DNA"/>
</dbReference>
<dbReference type="InterPro" id="IPR006750">
    <property type="entry name" value="YdcZ"/>
</dbReference>
<keyword evidence="1" id="KW-0812">Transmembrane</keyword>
<feature type="chain" id="PRO_5044371938" evidence="2">
    <location>
        <begin position="21"/>
        <end position="159"/>
    </location>
</feature>
<feature type="transmembrane region" description="Helical" evidence="1">
    <location>
        <begin position="36"/>
        <end position="59"/>
    </location>
</feature>
<comment type="caution">
    <text evidence="3">The sequence shown here is derived from an EMBL/GenBank/DDBJ whole genome shotgun (WGS) entry which is preliminary data.</text>
</comment>
<organism evidence="3 4">
    <name type="scientific">Pseudomonas vancouverensis</name>
    <dbReference type="NCBI Taxonomy" id="95300"/>
    <lineage>
        <taxon>Bacteria</taxon>
        <taxon>Pseudomonadati</taxon>
        <taxon>Pseudomonadota</taxon>
        <taxon>Gammaproteobacteria</taxon>
        <taxon>Pseudomonadales</taxon>
        <taxon>Pseudomonadaceae</taxon>
        <taxon>Pseudomonas</taxon>
    </lineage>
</organism>
<feature type="signal peptide" evidence="2">
    <location>
        <begin position="1"/>
        <end position="20"/>
    </location>
</feature>
<evidence type="ECO:0000256" key="2">
    <source>
        <dbReference type="SAM" id="SignalP"/>
    </source>
</evidence>
<gene>
    <name evidence="3" type="ORF">EIY72_15900</name>
</gene>
<name>A0A1H2NCD4_PSEVA</name>
<evidence type="ECO:0000256" key="1">
    <source>
        <dbReference type="SAM" id="Phobius"/>
    </source>
</evidence>
<dbReference type="AlphaFoldDB" id="A0A1H2NCD4"/>
<dbReference type="Proteomes" id="UP000295254">
    <property type="component" value="Unassembled WGS sequence"/>
</dbReference>
<keyword evidence="4" id="KW-1185">Reference proteome</keyword>
<dbReference type="RefSeq" id="WP_093220076.1">
    <property type="nucleotide sequence ID" value="NZ_LT629803.1"/>
</dbReference>
<feature type="transmembrane region" description="Helical" evidence="1">
    <location>
        <begin position="71"/>
        <end position="91"/>
    </location>
</feature>
<keyword evidence="1" id="KW-0472">Membrane</keyword>
<keyword evidence="2" id="KW-0732">Signal</keyword>
<dbReference type="Pfam" id="PF04657">
    <property type="entry name" value="DMT_YdcZ"/>
    <property type="match status" value="1"/>
</dbReference>